<dbReference type="Gramene" id="Ma08_t16910.1">
    <property type="protein sequence ID" value="Ma08_p16910.1"/>
    <property type="gene ID" value="Ma08_g16910"/>
</dbReference>
<organism evidence="3 4">
    <name type="scientific">Musa acuminata subsp. malaccensis</name>
    <name type="common">Wild banana</name>
    <name type="synonym">Musa malaccensis</name>
    <dbReference type="NCBI Taxonomy" id="214687"/>
    <lineage>
        <taxon>Eukaryota</taxon>
        <taxon>Viridiplantae</taxon>
        <taxon>Streptophyta</taxon>
        <taxon>Embryophyta</taxon>
        <taxon>Tracheophyta</taxon>
        <taxon>Spermatophyta</taxon>
        <taxon>Magnoliopsida</taxon>
        <taxon>Liliopsida</taxon>
        <taxon>Zingiberales</taxon>
        <taxon>Musaceae</taxon>
        <taxon>Musa</taxon>
    </lineage>
</organism>
<evidence type="ECO:0000313" key="4">
    <source>
        <dbReference type="Proteomes" id="UP000012960"/>
    </source>
</evidence>
<sequence>MGSLMAGWSSPFQDPNHVKVQRNRSLTRGEIDAFWKEKKSKEEYVGAVNGLVDSNQENINIGSSEMLQPSGDLPPRDRKQSILNSSSKSDADILKTNCWWTRSSYAFLNAIPVTSMEGPSYKYASQYNSSGSVEKNGMYDFAVELLDYCTYVPVRKLCCVYQHILNVLVGGVADLLADRSFSLIWFL</sequence>
<protein>
    <submittedName>
        <fullName evidence="2">(wild Malaysian banana) hypothetical protein</fullName>
    </submittedName>
</protein>
<evidence type="ECO:0000313" key="3">
    <source>
        <dbReference type="EnsemblPlants" id="Ma08_p16910.1"/>
    </source>
</evidence>
<dbReference type="PANTHER" id="PTHR33872:SF2">
    <property type="entry name" value="DNA POLYMERASE EPSILON CATALYTIC SUBUNIT A"/>
    <property type="match status" value="1"/>
</dbReference>
<reference evidence="3" key="2">
    <citation type="submission" date="2021-05" db="UniProtKB">
        <authorList>
            <consortium name="EnsemblPlants"/>
        </authorList>
    </citation>
    <scope>IDENTIFICATION</scope>
    <source>
        <strain evidence="3">subsp. malaccensis</strain>
    </source>
</reference>
<keyword evidence="4" id="KW-1185">Reference proteome</keyword>
<dbReference type="PANTHER" id="PTHR33872">
    <property type="entry name" value="DNA POLYMERASE EPSILON CATALYTIC SUBUNIT A"/>
    <property type="match status" value="1"/>
</dbReference>
<feature type="region of interest" description="Disordered" evidence="1">
    <location>
        <begin position="1"/>
        <end position="23"/>
    </location>
</feature>
<proteinExistence type="predicted"/>
<dbReference type="InParanoid" id="A0A804K7H6"/>
<dbReference type="EMBL" id="HG996472">
    <property type="protein sequence ID" value="CAG1831742.1"/>
    <property type="molecule type" value="Genomic_DNA"/>
</dbReference>
<evidence type="ECO:0000256" key="1">
    <source>
        <dbReference type="SAM" id="MobiDB-lite"/>
    </source>
</evidence>
<reference evidence="2" key="1">
    <citation type="submission" date="2021-03" db="EMBL/GenBank/DDBJ databases">
        <authorList>
            <consortium name="Genoscope - CEA"/>
            <person name="William W."/>
        </authorList>
    </citation>
    <scope>NUCLEOTIDE SEQUENCE</scope>
    <source>
        <strain evidence="2">Doubled-haploid Pahang</strain>
    </source>
</reference>
<feature type="region of interest" description="Disordered" evidence="1">
    <location>
        <begin position="62"/>
        <end position="84"/>
    </location>
</feature>
<evidence type="ECO:0000313" key="2">
    <source>
        <dbReference type="EMBL" id="CAG1831742.1"/>
    </source>
</evidence>
<name>A0A804K7H6_MUSAM</name>
<gene>
    <name evidence="2" type="ORF">GSMUA_349960.1</name>
</gene>
<dbReference type="EnsemblPlants" id="Ma08_t16910.1">
    <property type="protein sequence ID" value="Ma08_p16910.1"/>
    <property type="gene ID" value="Ma08_g16910"/>
</dbReference>
<dbReference type="Proteomes" id="UP000012960">
    <property type="component" value="Unplaced"/>
</dbReference>
<dbReference type="OMA" id="AYWRSQK"/>
<accession>A0A804K7H6</accession>
<dbReference type="AlphaFoldDB" id="A0A804K7H6"/>